<feature type="transmembrane region" description="Helical" evidence="1">
    <location>
        <begin position="651"/>
        <end position="670"/>
    </location>
</feature>
<evidence type="ECO:0000313" key="3">
    <source>
        <dbReference type="Proteomes" id="UP000631114"/>
    </source>
</evidence>
<comment type="caution">
    <text evidence="2">The sequence shown here is derived from an EMBL/GenBank/DDBJ whole genome shotgun (WGS) entry which is preliminary data.</text>
</comment>
<reference evidence="2 3" key="1">
    <citation type="submission" date="2020-10" db="EMBL/GenBank/DDBJ databases">
        <title>The Coptis chinensis genome and diversification of protoberbering-type alkaloids.</title>
        <authorList>
            <person name="Wang B."/>
            <person name="Shu S."/>
            <person name="Song C."/>
            <person name="Liu Y."/>
        </authorList>
    </citation>
    <scope>NUCLEOTIDE SEQUENCE [LARGE SCALE GENOMIC DNA]</scope>
    <source>
        <strain evidence="2">HL-2020</strain>
        <tissue evidence="2">Leaf</tissue>
    </source>
</reference>
<dbReference type="EMBL" id="JADFTS010000008">
    <property type="protein sequence ID" value="KAF9591399.1"/>
    <property type="molecule type" value="Genomic_DNA"/>
</dbReference>
<accession>A0A835LGY8</accession>
<keyword evidence="1" id="KW-1133">Transmembrane helix</keyword>
<keyword evidence="1" id="KW-0472">Membrane</keyword>
<evidence type="ECO:0000256" key="1">
    <source>
        <dbReference type="SAM" id="Phobius"/>
    </source>
</evidence>
<proteinExistence type="predicted"/>
<feature type="transmembrane region" description="Helical" evidence="1">
    <location>
        <begin position="566"/>
        <end position="585"/>
    </location>
</feature>
<dbReference type="Pfam" id="PF04842">
    <property type="entry name" value="DUF639"/>
    <property type="match status" value="1"/>
</dbReference>
<dbReference type="PANTHER" id="PTHR31860">
    <property type="entry name" value="HEAT-INDUCIBLE TRANSCRIPTION REPRESSOR (DUF639)-RELATED"/>
    <property type="match status" value="1"/>
</dbReference>
<dbReference type="Proteomes" id="UP000631114">
    <property type="component" value="Unassembled WGS sequence"/>
</dbReference>
<evidence type="ECO:0000313" key="2">
    <source>
        <dbReference type="EMBL" id="KAF9591399.1"/>
    </source>
</evidence>
<dbReference type="OrthoDB" id="2016709at2759"/>
<organism evidence="2 3">
    <name type="scientific">Coptis chinensis</name>
    <dbReference type="NCBI Taxonomy" id="261450"/>
    <lineage>
        <taxon>Eukaryota</taxon>
        <taxon>Viridiplantae</taxon>
        <taxon>Streptophyta</taxon>
        <taxon>Embryophyta</taxon>
        <taxon>Tracheophyta</taxon>
        <taxon>Spermatophyta</taxon>
        <taxon>Magnoliopsida</taxon>
        <taxon>Ranunculales</taxon>
        <taxon>Ranunculaceae</taxon>
        <taxon>Coptidoideae</taxon>
        <taxon>Coptis</taxon>
    </lineage>
</organism>
<dbReference type="AlphaFoldDB" id="A0A835LGY8"/>
<dbReference type="InterPro" id="IPR006927">
    <property type="entry name" value="DUF639"/>
</dbReference>
<keyword evidence="1" id="KW-0812">Transmembrane</keyword>
<keyword evidence="3" id="KW-1185">Reference proteome</keyword>
<gene>
    <name evidence="2" type="ORF">IFM89_004084</name>
</gene>
<protein>
    <submittedName>
        <fullName evidence="2">Uncharacterized protein</fullName>
    </submittedName>
</protein>
<name>A0A835LGY8_9MAGN</name>
<dbReference type="PANTHER" id="PTHR31860:SF6">
    <property type="entry name" value="HEAT-INDUCIBLE TRANSCRIPTION REPRESSOR (DUF639)"/>
    <property type="match status" value="1"/>
</dbReference>
<sequence>MVSITRNMLEGFVREGSFKWLLGNRSLFDDEFEEMAKSPNSRKNWITELSPVANVVVRRCSRILEIPSHELRSNFDEEASDSLKHPLKYARNFLEYCCFRALALSTQVIGHLSDKAFRRLTYDMMLAWELPAASSQPLVKLDDECSVGGEAFSRIAPAIPTIADVIICDNLFDVLTASTGGRLRFSMYEKYLVSLERAIRKYKSQSESSLLSDIRSKTGEKILEVDGTVTTQPVLQHVGVSTWPGRPDAIWNIPSLVQLSIFPYVGSVGFLTVGRLILTDHALYFEDLRVVVSYDKAKIYDLSGELKQVVKPVLTGPWGTKLFDKAVMYNSLLLSEPVVMEFPELKGHSRRDYWLAIIREILYAHKFVRKFQIKGVERDDALLKAVLGILRLQALQEMPVLKPLRYEALLLFNLCDQLPGGDLILETLARMLASQVYDRANNLSDRSTMYSVSALAMMSNLGLAFGRSSTVPSEAGLFVGDIVVGELSALESAVRESRNSFKKVELAQASIDGAKMEGLDINLAVMEELLFPIIKLGKSILFLESWDDPVKSMVFCSVTSYIIYKGWMGLSFALLILFIAIFMLLNRWFNKGRPIYELKVMAPPAMNTMEQLLKLQNAISQLEELVQDGNVVLLKLRALSLSVFPKASEKLALGLVAIALVLAFLPSGWAKRERIPPSEKLCPHWTGLCMEPWRGSSGSVDFMKQGLELGRLTAELVSETLSSGGAAVLGWVKEG</sequence>